<dbReference type="AlphaFoldDB" id="A0A2P5CQK5"/>
<evidence type="ECO:0000313" key="2">
    <source>
        <dbReference type="Proteomes" id="UP000237105"/>
    </source>
</evidence>
<dbReference type="Proteomes" id="UP000237105">
    <property type="component" value="Unassembled WGS sequence"/>
</dbReference>
<accession>A0A2P5CQK5</accession>
<protein>
    <submittedName>
        <fullName evidence="1">Uncharacterized protein</fullName>
    </submittedName>
</protein>
<organism evidence="1 2">
    <name type="scientific">Parasponia andersonii</name>
    <name type="common">Sponia andersonii</name>
    <dbReference type="NCBI Taxonomy" id="3476"/>
    <lineage>
        <taxon>Eukaryota</taxon>
        <taxon>Viridiplantae</taxon>
        <taxon>Streptophyta</taxon>
        <taxon>Embryophyta</taxon>
        <taxon>Tracheophyta</taxon>
        <taxon>Spermatophyta</taxon>
        <taxon>Magnoliopsida</taxon>
        <taxon>eudicotyledons</taxon>
        <taxon>Gunneridae</taxon>
        <taxon>Pentapetalae</taxon>
        <taxon>rosids</taxon>
        <taxon>fabids</taxon>
        <taxon>Rosales</taxon>
        <taxon>Cannabaceae</taxon>
        <taxon>Parasponia</taxon>
    </lineage>
</organism>
<comment type="caution">
    <text evidence="1">The sequence shown here is derived from an EMBL/GenBank/DDBJ whole genome shotgun (WGS) entry which is preliminary data.</text>
</comment>
<keyword evidence="2" id="KW-1185">Reference proteome</keyword>
<proteinExistence type="predicted"/>
<sequence>MDKSVTLVMLWFDSKTKSKSKSWVVMPSKRYLPCLYFCSPAHPIYGFTTKQRDKSRARGKYLQVQMLWTSSTKYDHVDNKQHFSKPT</sequence>
<gene>
    <name evidence="1" type="ORF">PanWU01x14_131960</name>
</gene>
<dbReference type="EMBL" id="JXTB01000105">
    <property type="protein sequence ID" value="PON63286.1"/>
    <property type="molecule type" value="Genomic_DNA"/>
</dbReference>
<name>A0A2P5CQK5_PARAD</name>
<evidence type="ECO:0000313" key="1">
    <source>
        <dbReference type="EMBL" id="PON63286.1"/>
    </source>
</evidence>
<reference evidence="2" key="1">
    <citation type="submission" date="2016-06" db="EMBL/GenBank/DDBJ databases">
        <title>Parallel loss of symbiosis genes in relatives of nitrogen-fixing non-legume Parasponia.</title>
        <authorList>
            <person name="Van Velzen R."/>
            <person name="Holmer R."/>
            <person name="Bu F."/>
            <person name="Rutten L."/>
            <person name="Van Zeijl A."/>
            <person name="Liu W."/>
            <person name="Santuari L."/>
            <person name="Cao Q."/>
            <person name="Sharma T."/>
            <person name="Shen D."/>
            <person name="Roswanjaya Y."/>
            <person name="Wardhani T."/>
            <person name="Kalhor M.S."/>
            <person name="Jansen J."/>
            <person name="Van den Hoogen J."/>
            <person name="Gungor B."/>
            <person name="Hartog M."/>
            <person name="Hontelez J."/>
            <person name="Verver J."/>
            <person name="Yang W.-C."/>
            <person name="Schijlen E."/>
            <person name="Repin R."/>
            <person name="Schilthuizen M."/>
            <person name="Schranz E."/>
            <person name="Heidstra R."/>
            <person name="Miyata K."/>
            <person name="Fedorova E."/>
            <person name="Kohlen W."/>
            <person name="Bisseling T."/>
            <person name="Smit S."/>
            <person name="Geurts R."/>
        </authorList>
    </citation>
    <scope>NUCLEOTIDE SEQUENCE [LARGE SCALE GENOMIC DNA]</scope>
    <source>
        <strain evidence="2">cv. WU1-14</strain>
    </source>
</reference>